<dbReference type="InParanoid" id="M3XMZ4"/>
<feature type="compositionally biased region" description="Basic and acidic residues" evidence="1">
    <location>
        <begin position="38"/>
        <end position="57"/>
    </location>
</feature>
<name>M3XMZ4_MUSPF</name>
<dbReference type="STRING" id="9669.ENSMPUP00000000444"/>
<evidence type="ECO:0000313" key="2">
    <source>
        <dbReference type="Ensembl" id="ENSMPUP00000000444.1"/>
    </source>
</evidence>
<feature type="region of interest" description="Disordered" evidence="1">
    <location>
        <begin position="37"/>
        <end position="147"/>
    </location>
</feature>
<feature type="region of interest" description="Disordered" evidence="1">
    <location>
        <begin position="174"/>
        <end position="278"/>
    </location>
</feature>
<feature type="compositionally biased region" description="Basic residues" evidence="1">
    <location>
        <begin position="248"/>
        <end position="269"/>
    </location>
</feature>
<accession>M3XMZ4</accession>
<reference evidence="2" key="1">
    <citation type="submission" date="2024-06" db="UniProtKB">
        <authorList>
            <consortium name="Ensembl"/>
        </authorList>
    </citation>
    <scope>IDENTIFICATION</scope>
</reference>
<sequence>MGSSLRICVECLKGLGWLRSAWICRCTLGILAGKRRGREMSLRGSRGERRGGEEGRVGMRLQGGGATGKRRGKSGQKTYAEGQRLGLAGIGRHRRGERRSHPGATEELRHRATAPPDPPSSCATERRSPSASAGRGPGRLGFAPGLASSLPAGARGCSRSAVPARPQNAPLAAFSTAPLLPPPPSRPDPKPTSTAAPQVPAPVTGPRRPLPSPRARDHLSASAPAGAALGKPPGAPPPSRARGPCNRKGWRRPRSARGLRNRFRKQRRSNCREGRKNREVTSICICSSPVRASLQ</sequence>
<dbReference type="HOGENOM" id="CLU_943228_0_0_1"/>
<organism evidence="2">
    <name type="scientific">Mustela putorius furo</name>
    <name type="common">European domestic ferret</name>
    <name type="synonym">Mustela furo</name>
    <dbReference type="NCBI Taxonomy" id="9669"/>
    <lineage>
        <taxon>Eukaryota</taxon>
        <taxon>Metazoa</taxon>
        <taxon>Chordata</taxon>
        <taxon>Craniata</taxon>
        <taxon>Vertebrata</taxon>
        <taxon>Euteleostomi</taxon>
        <taxon>Mammalia</taxon>
        <taxon>Eutheria</taxon>
        <taxon>Laurasiatheria</taxon>
        <taxon>Carnivora</taxon>
        <taxon>Caniformia</taxon>
        <taxon>Musteloidea</taxon>
        <taxon>Mustelidae</taxon>
        <taxon>Mustelinae</taxon>
        <taxon>Mustela</taxon>
    </lineage>
</organism>
<proteinExistence type="predicted"/>
<dbReference type="AlphaFoldDB" id="M3XMZ4"/>
<evidence type="ECO:0000256" key="1">
    <source>
        <dbReference type="SAM" id="MobiDB-lite"/>
    </source>
</evidence>
<feature type="compositionally biased region" description="Low complexity" evidence="1">
    <location>
        <begin position="220"/>
        <end position="232"/>
    </location>
</feature>
<dbReference type="EMBL" id="AEYP01034569">
    <property type="status" value="NOT_ANNOTATED_CDS"/>
    <property type="molecule type" value="Genomic_DNA"/>
</dbReference>
<protein>
    <submittedName>
        <fullName evidence="2">Uncharacterized protein</fullName>
    </submittedName>
</protein>
<dbReference type="OMA" id="LRSAWIC"/>
<dbReference type="Ensembl" id="ENSMPUT00000000452.1">
    <property type="protein sequence ID" value="ENSMPUP00000000444.1"/>
    <property type="gene ID" value="ENSMPUG00000000447.1"/>
</dbReference>